<protein>
    <submittedName>
        <fullName evidence="1">Uncharacterized protein</fullName>
    </submittedName>
</protein>
<keyword evidence="2" id="KW-1185">Reference proteome</keyword>
<evidence type="ECO:0000313" key="1">
    <source>
        <dbReference type="EMBL" id="RYB01597.1"/>
    </source>
</evidence>
<proteinExistence type="predicted"/>
<sequence length="101" mass="11035">MSEVWNTKYGPRRVRHDPPVIAEAIAAAQGLSDEPAEQAEIAASLMGVSVEEALAEIKKASTRRKPITLTSTDRKGMARAVVVERRPSRTLVMNRAGVQRP</sequence>
<dbReference type="OrthoDB" id="8447348at2"/>
<name>A0A4V1RHX8_9HYPH</name>
<dbReference type="EMBL" id="QYBC01000034">
    <property type="protein sequence ID" value="RYB01597.1"/>
    <property type="molecule type" value="Genomic_DNA"/>
</dbReference>
<accession>A0A4V1RHX8</accession>
<reference evidence="1 2" key="2">
    <citation type="submission" date="2019-02" db="EMBL/GenBank/DDBJ databases">
        <title>'Lichenibacterium ramalinii' gen. nov. sp. nov., 'Lichenibacterium minor' gen. nov. sp. nov.</title>
        <authorList>
            <person name="Pankratov T."/>
        </authorList>
    </citation>
    <scope>NUCLEOTIDE SEQUENCE [LARGE SCALE GENOMIC DNA]</scope>
    <source>
        <strain evidence="1 2">RmlP001</strain>
    </source>
</reference>
<organism evidence="1 2">
    <name type="scientific">Lichenibacterium ramalinae</name>
    <dbReference type="NCBI Taxonomy" id="2316527"/>
    <lineage>
        <taxon>Bacteria</taxon>
        <taxon>Pseudomonadati</taxon>
        <taxon>Pseudomonadota</taxon>
        <taxon>Alphaproteobacteria</taxon>
        <taxon>Hyphomicrobiales</taxon>
        <taxon>Lichenihabitantaceae</taxon>
        <taxon>Lichenibacterium</taxon>
    </lineage>
</organism>
<dbReference type="Proteomes" id="UP000289411">
    <property type="component" value="Unassembled WGS sequence"/>
</dbReference>
<comment type="caution">
    <text evidence="1">The sequence shown here is derived from an EMBL/GenBank/DDBJ whole genome shotgun (WGS) entry which is preliminary data.</text>
</comment>
<dbReference type="AlphaFoldDB" id="A0A4V1RHX8"/>
<evidence type="ECO:0000313" key="2">
    <source>
        <dbReference type="Proteomes" id="UP000289411"/>
    </source>
</evidence>
<gene>
    <name evidence="1" type="ORF">D3272_25435</name>
</gene>
<dbReference type="RefSeq" id="WP_129222048.1">
    <property type="nucleotide sequence ID" value="NZ_QYBC01000034.1"/>
</dbReference>
<reference evidence="1 2" key="1">
    <citation type="submission" date="2018-09" db="EMBL/GenBank/DDBJ databases">
        <authorList>
            <person name="Grouzdev D.S."/>
            <person name="Krutkina M.S."/>
        </authorList>
    </citation>
    <scope>NUCLEOTIDE SEQUENCE [LARGE SCALE GENOMIC DNA]</scope>
    <source>
        <strain evidence="1 2">RmlP001</strain>
    </source>
</reference>